<proteinExistence type="predicted"/>
<sequence length="190" mass="21467">MIRTKEDLRTYIAADRKAQPPAKSLIKRHFDDVTKMKTLLRKSEYHHNNPGVIHKLLYCFHWWRCKRIQRSYCSELWPNVFGKGLMIWHPERIIVNGAARVGDYCSLSSGVVIAHSNHENPVIGDYVELMIDSKVLGGVHVADHVRIGANALVLKDIDEADTTWAGQPAHKIGATGTVEHPIPTIAKMED</sequence>
<dbReference type="AlphaFoldDB" id="A0A0A7IE65"/>
<keyword evidence="2" id="KW-1185">Reference proteome</keyword>
<dbReference type="Pfam" id="PF00132">
    <property type="entry name" value="Hexapep"/>
    <property type="match status" value="1"/>
</dbReference>
<dbReference type="InterPro" id="IPR001451">
    <property type="entry name" value="Hexapep"/>
</dbReference>
<dbReference type="EMBL" id="CP007457">
    <property type="protein sequence ID" value="AIZ17094.1"/>
    <property type="molecule type" value="Genomic_DNA"/>
</dbReference>
<dbReference type="Gene3D" id="2.160.10.10">
    <property type="entry name" value="Hexapeptide repeat proteins"/>
    <property type="match status" value="1"/>
</dbReference>
<dbReference type="STRING" id="1447715.AH67_07540"/>
<dbReference type="PANTHER" id="PTHR42811">
    <property type="entry name" value="SERINE ACETYLTRANSFERASE"/>
    <property type="match status" value="1"/>
</dbReference>
<organism evidence="1 2">
    <name type="scientific">Bifidobacterium pseudolongum PV8-2</name>
    <dbReference type="NCBI Taxonomy" id="1447715"/>
    <lineage>
        <taxon>Bacteria</taxon>
        <taxon>Bacillati</taxon>
        <taxon>Actinomycetota</taxon>
        <taxon>Actinomycetes</taxon>
        <taxon>Bifidobacteriales</taxon>
        <taxon>Bifidobacteriaceae</taxon>
        <taxon>Bifidobacterium</taxon>
    </lineage>
</organism>
<evidence type="ECO:0008006" key="3">
    <source>
        <dbReference type="Google" id="ProtNLM"/>
    </source>
</evidence>
<dbReference type="KEGG" id="bpsp:AH67_07540"/>
<accession>A0A0A7IE65</accession>
<dbReference type="RefSeq" id="WP_039172435.1">
    <property type="nucleotide sequence ID" value="NZ_CP007457.1"/>
</dbReference>
<name>A0A0A7IE65_9BIFI</name>
<dbReference type="HOGENOM" id="CLU_051638_11_0_11"/>
<dbReference type="OrthoDB" id="2643438at2"/>
<dbReference type="SUPFAM" id="SSF51161">
    <property type="entry name" value="Trimeric LpxA-like enzymes"/>
    <property type="match status" value="1"/>
</dbReference>
<protein>
    <recommendedName>
        <fullName evidence="3">Serine acetyltransferase</fullName>
    </recommendedName>
</protein>
<evidence type="ECO:0000313" key="1">
    <source>
        <dbReference type="EMBL" id="AIZ17094.1"/>
    </source>
</evidence>
<dbReference type="InterPro" id="IPR011004">
    <property type="entry name" value="Trimer_LpxA-like_sf"/>
</dbReference>
<evidence type="ECO:0000313" key="2">
    <source>
        <dbReference type="Proteomes" id="UP000030636"/>
    </source>
</evidence>
<dbReference type="Proteomes" id="UP000030636">
    <property type="component" value="Chromosome"/>
</dbReference>
<gene>
    <name evidence="1" type="ORF">AH67_07540</name>
</gene>
<reference evidence="1 2" key="1">
    <citation type="journal article" date="2015" name="Genome Announc.">
        <title>Bifidobacterium pseudolongum Strain PV8-2, Isolated from a Stool Sample of an Anemic Kenyan Infant.</title>
        <authorList>
            <person name="Vazquez-Gutierrez P."/>
            <person name="Lacroix C."/>
            <person name="Chassard C."/>
            <person name="Klumpp J."/>
            <person name="Stevens M.J."/>
            <person name="Jans C."/>
        </authorList>
    </citation>
    <scope>NUCLEOTIDE SEQUENCE [LARGE SCALE GENOMIC DNA]</scope>
    <source>
        <strain evidence="1 2">PV8-2</strain>
    </source>
</reference>